<evidence type="ECO:0008006" key="3">
    <source>
        <dbReference type="Google" id="ProtNLM"/>
    </source>
</evidence>
<dbReference type="EMBL" id="JAFEMO010000004">
    <property type="protein sequence ID" value="KAH7571958.1"/>
    <property type="molecule type" value="Genomic_DNA"/>
</dbReference>
<sequence length="234" mass="27341">MEAINRATFSTAPTSSDCVIFVINLCYRANKFCVNTFSLRDTTWSSHWFNDYHGHGSLIYNVAYAKGVFYCAFHAFDMMGAYNPVLHEWKLHPYPPVFKRPYQYYLSLIESPDDGNLILLSYNYNDPEWVFRFDQSQAKWFIIENFMSDYEHNEHEQVEVENLNNRIIYYALDNSICLPAEGEASKLANTIQSGLFSRWFTSGTHQSSCPQIYDWVDEGADPSRKVWIQPPQTR</sequence>
<comment type="caution">
    <text evidence="1">The sequence shown here is derived from an EMBL/GenBank/DDBJ whole genome shotgun (WGS) entry which is preliminary data.</text>
</comment>
<keyword evidence="2" id="KW-1185">Reference proteome</keyword>
<dbReference type="Proteomes" id="UP000827721">
    <property type="component" value="Unassembled WGS sequence"/>
</dbReference>
<name>A0ABQ8I5Y0_9ROSI</name>
<proteinExistence type="predicted"/>
<protein>
    <recommendedName>
        <fullName evidence="3">F-box protein</fullName>
    </recommendedName>
</protein>
<evidence type="ECO:0000313" key="1">
    <source>
        <dbReference type="EMBL" id="KAH7571958.1"/>
    </source>
</evidence>
<accession>A0ABQ8I5Y0</accession>
<evidence type="ECO:0000313" key="2">
    <source>
        <dbReference type="Proteomes" id="UP000827721"/>
    </source>
</evidence>
<reference evidence="1 2" key="1">
    <citation type="submission" date="2021-02" db="EMBL/GenBank/DDBJ databases">
        <title>Plant Genome Project.</title>
        <authorList>
            <person name="Zhang R.-G."/>
        </authorList>
    </citation>
    <scope>NUCLEOTIDE SEQUENCE [LARGE SCALE GENOMIC DNA]</scope>
    <source>
        <tissue evidence="1">Leaves</tissue>
    </source>
</reference>
<organism evidence="1 2">
    <name type="scientific">Xanthoceras sorbifolium</name>
    <dbReference type="NCBI Taxonomy" id="99658"/>
    <lineage>
        <taxon>Eukaryota</taxon>
        <taxon>Viridiplantae</taxon>
        <taxon>Streptophyta</taxon>
        <taxon>Embryophyta</taxon>
        <taxon>Tracheophyta</taxon>
        <taxon>Spermatophyta</taxon>
        <taxon>Magnoliopsida</taxon>
        <taxon>eudicotyledons</taxon>
        <taxon>Gunneridae</taxon>
        <taxon>Pentapetalae</taxon>
        <taxon>rosids</taxon>
        <taxon>malvids</taxon>
        <taxon>Sapindales</taxon>
        <taxon>Sapindaceae</taxon>
        <taxon>Xanthoceroideae</taxon>
        <taxon>Xanthoceras</taxon>
    </lineage>
</organism>
<gene>
    <name evidence="1" type="ORF">JRO89_XS04G0174300</name>
</gene>